<evidence type="ECO:0000313" key="10">
    <source>
        <dbReference type="Proteomes" id="UP000028486"/>
    </source>
</evidence>
<reference evidence="10" key="1">
    <citation type="journal article" date="2014" name="Genome Announc.">
        <title>Complete Genome Sequence of Campylobacter iguaniorum Strain 1485ET, Isolated from a Bearded Dragon (Pogona vitticeps).</title>
        <authorList>
            <person name="Gilbert M.J."/>
            <person name="Miller W.G."/>
            <person name="Yee E."/>
            <person name="Kik M."/>
            <person name="Wagenaar J.A."/>
            <person name="Duim B."/>
        </authorList>
    </citation>
    <scope>NUCLEOTIDE SEQUENCE [LARGE SCALE GENOMIC DNA]</scope>
    <source>
        <strain evidence="10">1485E</strain>
    </source>
</reference>
<dbReference type="GO" id="GO:1903785">
    <property type="term" value="P:L-valine transmembrane transport"/>
    <property type="evidence" value="ECO:0007669"/>
    <property type="project" value="TreeGrafter"/>
</dbReference>
<comment type="similarity">
    <text evidence="2">Belongs to the AzlC family.</text>
</comment>
<evidence type="ECO:0000313" key="9">
    <source>
        <dbReference type="EMBL" id="AII14822.1"/>
    </source>
</evidence>
<keyword evidence="4" id="KW-1003">Cell membrane</keyword>
<keyword evidence="6 8" id="KW-1133">Transmembrane helix</keyword>
<gene>
    <name evidence="9" type="ORF">CIG1485E_0985</name>
</gene>
<evidence type="ECO:0000256" key="4">
    <source>
        <dbReference type="ARBA" id="ARBA00022475"/>
    </source>
</evidence>
<protein>
    <submittedName>
        <fullName evidence="9">Branched-chain amino acid transport protein, AzlC family</fullName>
    </submittedName>
</protein>
<keyword evidence="7 8" id="KW-0472">Membrane</keyword>
<feature type="transmembrane region" description="Helical" evidence="8">
    <location>
        <begin position="55"/>
        <end position="77"/>
    </location>
</feature>
<dbReference type="Proteomes" id="UP000028486">
    <property type="component" value="Chromosome"/>
</dbReference>
<dbReference type="GO" id="GO:0005886">
    <property type="term" value="C:plasma membrane"/>
    <property type="evidence" value="ECO:0007669"/>
    <property type="project" value="UniProtKB-SubCell"/>
</dbReference>
<organism evidence="9 10">
    <name type="scientific">Campylobacter iguaniorum</name>
    <dbReference type="NCBI Taxonomy" id="1244531"/>
    <lineage>
        <taxon>Bacteria</taxon>
        <taxon>Pseudomonadati</taxon>
        <taxon>Campylobacterota</taxon>
        <taxon>Epsilonproteobacteria</taxon>
        <taxon>Campylobacterales</taxon>
        <taxon>Campylobacteraceae</taxon>
        <taxon>Campylobacter</taxon>
    </lineage>
</organism>
<dbReference type="RefSeq" id="WP_038454340.1">
    <property type="nucleotide sequence ID" value="NZ_CP009043.1"/>
</dbReference>
<feature type="transmembrane region" description="Helical" evidence="8">
    <location>
        <begin position="206"/>
        <end position="223"/>
    </location>
</feature>
<dbReference type="EMBL" id="CP009043">
    <property type="protein sequence ID" value="AII14822.1"/>
    <property type="molecule type" value="Genomic_DNA"/>
</dbReference>
<dbReference type="KEGG" id="caj:CIG1485E_0985"/>
<dbReference type="HOGENOM" id="CLU_065777_4_0_7"/>
<proteinExistence type="inferred from homology"/>
<evidence type="ECO:0000256" key="6">
    <source>
        <dbReference type="ARBA" id="ARBA00022989"/>
    </source>
</evidence>
<evidence type="ECO:0000256" key="8">
    <source>
        <dbReference type="SAM" id="Phobius"/>
    </source>
</evidence>
<dbReference type="STRING" id="1244531.CIG2463D_1038"/>
<dbReference type="PANTHER" id="PTHR34979">
    <property type="entry name" value="INNER MEMBRANE PROTEIN YGAZ"/>
    <property type="match status" value="1"/>
</dbReference>
<dbReference type="InterPro" id="IPR011606">
    <property type="entry name" value="Brnchd-chn_aa_trnsp_permease"/>
</dbReference>
<evidence type="ECO:0000256" key="3">
    <source>
        <dbReference type="ARBA" id="ARBA00022448"/>
    </source>
</evidence>
<feature type="transmembrane region" description="Helical" evidence="8">
    <location>
        <begin position="127"/>
        <end position="150"/>
    </location>
</feature>
<sequence length="224" mass="25203">MKQLSKFEIFKITIPAMVGYIPLGIAFGLFGLSFGLDGVLVILTSLLVYAGSAEFLLVGMISAHAGLLEVFLAIFLINLRHCFYTMALLDDLKALKFKFYAIFALTDESFAILKAQNYIKNVQNYDMAVNLTLFLNQIYWVLGVSIGVLIGKNLKIDYAGIDFSLTALFVVLSYELYRQNKNYKVLLLGFIIGIAGLFIFSDKFFLMGTLLSATIFLLMFKRWL</sequence>
<keyword evidence="5 8" id="KW-0812">Transmembrane</keyword>
<feature type="transmembrane region" description="Helical" evidence="8">
    <location>
        <begin position="156"/>
        <end position="176"/>
    </location>
</feature>
<comment type="subcellular location">
    <subcellularLocation>
        <location evidence="1">Cell membrane</location>
        <topology evidence="1">Multi-pass membrane protein</topology>
    </subcellularLocation>
</comment>
<evidence type="ECO:0000256" key="5">
    <source>
        <dbReference type="ARBA" id="ARBA00022692"/>
    </source>
</evidence>
<feature type="transmembrane region" description="Helical" evidence="8">
    <location>
        <begin position="20"/>
        <end position="43"/>
    </location>
</feature>
<name>A0A076FBP4_9BACT</name>
<dbReference type="PATRIC" id="fig|1244531.5.peg.1041"/>
<dbReference type="Pfam" id="PF03591">
    <property type="entry name" value="AzlC"/>
    <property type="match status" value="1"/>
</dbReference>
<evidence type="ECO:0000256" key="1">
    <source>
        <dbReference type="ARBA" id="ARBA00004651"/>
    </source>
</evidence>
<dbReference type="PANTHER" id="PTHR34979:SF1">
    <property type="entry name" value="INNER MEMBRANE PROTEIN YGAZ"/>
    <property type="match status" value="1"/>
</dbReference>
<dbReference type="AlphaFoldDB" id="A0A076FBP4"/>
<accession>A0A076FBP4</accession>
<feature type="transmembrane region" description="Helical" evidence="8">
    <location>
        <begin position="183"/>
        <end position="200"/>
    </location>
</feature>
<evidence type="ECO:0000256" key="2">
    <source>
        <dbReference type="ARBA" id="ARBA00010735"/>
    </source>
</evidence>
<evidence type="ECO:0000256" key="7">
    <source>
        <dbReference type="ARBA" id="ARBA00023136"/>
    </source>
</evidence>
<keyword evidence="10" id="KW-1185">Reference proteome</keyword>
<dbReference type="eggNOG" id="COG1296">
    <property type="taxonomic scope" value="Bacteria"/>
</dbReference>
<keyword evidence="3" id="KW-0813">Transport</keyword>